<dbReference type="SUPFAM" id="SSF46689">
    <property type="entry name" value="Homeodomain-like"/>
    <property type="match status" value="1"/>
</dbReference>
<evidence type="ECO:0000313" key="5">
    <source>
        <dbReference type="EMBL" id="PZQ17960.1"/>
    </source>
</evidence>
<dbReference type="PANTHER" id="PTHR46796">
    <property type="entry name" value="HTH-TYPE TRANSCRIPTIONAL ACTIVATOR RHAS-RELATED"/>
    <property type="match status" value="1"/>
</dbReference>
<keyword evidence="1" id="KW-0805">Transcription regulation</keyword>
<proteinExistence type="predicted"/>
<feature type="domain" description="HTH araC/xylS-type" evidence="4">
    <location>
        <begin position="181"/>
        <end position="279"/>
    </location>
</feature>
<comment type="caution">
    <text evidence="5">The sequence shown here is derived from an EMBL/GenBank/DDBJ whole genome shotgun (WGS) entry which is preliminary data.</text>
</comment>
<dbReference type="InterPro" id="IPR020449">
    <property type="entry name" value="Tscrpt_reg_AraC-type_HTH"/>
</dbReference>
<keyword evidence="2" id="KW-0238">DNA-binding</keyword>
<reference evidence="5 6" key="1">
    <citation type="submission" date="2017-08" db="EMBL/GenBank/DDBJ databases">
        <title>Infants hospitalized years apart are colonized by the same room-sourced microbial strains.</title>
        <authorList>
            <person name="Brooks B."/>
            <person name="Olm M.R."/>
            <person name="Firek B.A."/>
            <person name="Baker R."/>
            <person name="Thomas B.C."/>
            <person name="Morowitz M.J."/>
            <person name="Banfield J.F."/>
        </authorList>
    </citation>
    <scope>NUCLEOTIDE SEQUENCE [LARGE SCALE GENOMIC DNA]</scope>
    <source>
        <strain evidence="5">S2_005_003_R2_43</strain>
    </source>
</reference>
<dbReference type="PRINTS" id="PR00032">
    <property type="entry name" value="HTHARAC"/>
</dbReference>
<protein>
    <submittedName>
        <fullName evidence="5">AraC family transcriptional regulator</fullName>
    </submittedName>
</protein>
<dbReference type="EMBL" id="QFPN01000002">
    <property type="protein sequence ID" value="PZQ17960.1"/>
    <property type="molecule type" value="Genomic_DNA"/>
</dbReference>
<evidence type="ECO:0000256" key="3">
    <source>
        <dbReference type="ARBA" id="ARBA00023163"/>
    </source>
</evidence>
<dbReference type="InterPro" id="IPR050204">
    <property type="entry name" value="AraC_XylS_family_regulators"/>
</dbReference>
<accession>A0A2W5MWB4</accession>
<keyword evidence="3" id="KW-0804">Transcription</keyword>
<dbReference type="Gene3D" id="1.10.10.60">
    <property type="entry name" value="Homeodomain-like"/>
    <property type="match status" value="2"/>
</dbReference>
<name>A0A2W5MWB4_ANCNO</name>
<dbReference type="Pfam" id="PF12833">
    <property type="entry name" value="HTH_18"/>
    <property type="match status" value="1"/>
</dbReference>
<organism evidence="5 6">
    <name type="scientific">Ancylobacter novellus</name>
    <name type="common">Thiobacillus novellus</name>
    <dbReference type="NCBI Taxonomy" id="921"/>
    <lineage>
        <taxon>Bacteria</taxon>
        <taxon>Pseudomonadati</taxon>
        <taxon>Pseudomonadota</taxon>
        <taxon>Alphaproteobacteria</taxon>
        <taxon>Hyphomicrobiales</taxon>
        <taxon>Xanthobacteraceae</taxon>
        <taxon>Ancylobacter</taxon>
    </lineage>
</organism>
<dbReference type="GO" id="GO:0003700">
    <property type="term" value="F:DNA-binding transcription factor activity"/>
    <property type="evidence" value="ECO:0007669"/>
    <property type="project" value="InterPro"/>
</dbReference>
<dbReference type="Proteomes" id="UP000249577">
    <property type="component" value="Unassembled WGS sequence"/>
</dbReference>
<evidence type="ECO:0000256" key="1">
    <source>
        <dbReference type="ARBA" id="ARBA00023015"/>
    </source>
</evidence>
<sequence>MIHGDEKPLSERRVLWARRASLGGLDVAFATEDVRAPTDWRIDEQDHVVVLHQAGRLGTMETVFERGPSSNALPNVGEVWVIPAGRRYAALAQGRSVSFCEFRFRSESGGRTLAPQIGRRDPFLHLAAERLSRTIGRDDDLAGLLRDSLAETIRLHLLDAYGEAASAPAGEGPRLSERQKRALSESLDDALGDRHSLASMAATVALDVRDFLPAFRAAFGTSPRQHLIRLRLERARRMLEETSCPITTIALAVGFSTPSHFATTFRQHFGVRPTDVRRRG</sequence>
<gene>
    <name evidence="5" type="ORF">DI565_04360</name>
</gene>
<dbReference type="InterPro" id="IPR009057">
    <property type="entry name" value="Homeodomain-like_sf"/>
</dbReference>
<evidence type="ECO:0000259" key="4">
    <source>
        <dbReference type="PROSITE" id="PS01124"/>
    </source>
</evidence>
<dbReference type="SMART" id="SM00342">
    <property type="entry name" value="HTH_ARAC"/>
    <property type="match status" value="1"/>
</dbReference>
<dbReference type="PROSITE" id="PS01124">
    <property type="entry name" value="HTH_ARAC_FAMILY_2"/>
    <property type="match status" value="1"/>
</dbReference>
<dbReference type="AlphaFoldDB" id="A0A2W5MWB4"/>
<evidence type="ECO:0000313" key="6">
    <source>
        <dbReference type="Proteomes" id="UP000249577"/>
    </source>
</evidence>
<evidence type="ECO:0000256" key="2">
    <source>
        <dbReference type="ARBA" id="ARBA00023125"/>
    </source>
</evidence>
<dbReference type="InterPro" id="IPR018060">
    <property type="entry name" value="HTH_AraC"/>
</dbReference>
<dbReference type="GO" id="GO:0043565">
    <property type="term" value="F:sequence-specific DNA binding"/>
    <property type="evidence" value="ECO:0007669"/>
    <property type="project" value="InterPro"/>
</dbReference>